<keyword evidence="7" id="KW-1185">Reference proteome</keyword>
<dbReference type="Proteomes" id="UP000199708">
    <property type="component" value="Unassembled WGS sequence"/>
</dbReference>
<feature type="coiled-coil region" evidence="2">
    <location>
        <begin position="189"/>
        <end position="244"/>
    </location>
</feature>
<feature type="region of interest" description="Disordered" evidence="3">
    <location>
        <begin position="108"/>
        <end position="137"/>
    </location>
</feature>
<organism evidence="6 7">
    <name type="scientific">Facklamia miroungae</name>
    <dbReference type="NCBI Taxonomy" id="120956"/>
    <lineage>
        <taxon>Bacteria</taxon>
        <taxon>Bacillati</taxon>
        <taxon>Bacillota</taxon>
        <taxon>Bacilli</taxon>
        <taxon>Lactobacillales</taxon>
        <taxon>Aerococcaceae</taxon>
        <taxon>Facklamia</taxon>
    </lineage>
</organism>
<dbReference type="Pfam" id="PF10145">
    <property type="entry name" value="PhageMin_Tail"/>
    <property type="match status" value="1"/>
</dbReference>
<dbReference type="Gene3D" id="1.10.287.700">
    <property type="entry name" value="Helix hairpin bin"/>
    <property type="match status" value="1"/>
</dbReference>
<feature type="compositionally biased region" description="Polar residues" evidence="3">
    <location>
        <begin position="110"/>
        <end position="130"/>
    </location>
</feature>
<evidence type="ECO:0000313" key="6">
    <source>
        <dbReference type="EMBL" id="SDF79767.1"/>
    </source>
</evidence>
<evidence type="ECO:0000256" key="3">
    <source>
        <dbReference type="SAM" id="MobiDB-lite"/>
    </source>
</evidence>
<keyword evidence="2" id="KW-0175">Coiled coil</keyword>
<evidence type="ECO:0000256" key="4">
    <source>
        <dbReference type="SAM" id="Phobius"/>
    </source>
</evidence>
<protein>
    <submittedName>
        <fullName evidence="6">Phage tail tape measure protein, TP901 family, core region</fullName>
    </submittedName>
</protein>
<evidence type="ECO:0000313" key="7">
    <source>
        <dbReference type="Proteomes" id="UP000199708"/>
    </source>
</evidence>
<feature type="domain" description="Phage tail tape measure protein" evidence="5">
    <location>
        <begin position="315"/>
        <end position="480"/>
    </location>
</feature>
<accession>A0A1G7P0Y2</accession>
<dbReference type="PANTHER" id="PTHR37813:SF1">
    <property type="entry name" value="FELS-2 PROPHAGE PROTEIN"/>
    <property type="match status" value="1"/>
</dbReference>
<dbReference type="OrthoDB" id="2137849at2"/>
<feature type="transmembrane region" description="Helical" evidence="4">
    <location>
        <begin position="625"/>
        <end position="647"/>
    </location>
</feature>
<gene>
    <name evidence="6" type="ORF">SAMN05421791_10179</name>
</gene>
<keyword evidence="4" id="KW-0812">Transmembrane</keyword>
<dbReference type="Gene3D" id="1.20.120.20">
    <property type="entry name" value="Apolipoprotein"/>
    <property type="match status" value="1"/>
</dbReference>
<dbReference type="NCBIfam" id="TIGR01760">
    <property type="entry name" value="tape_meas_TP901"/>
    <property type="match status" value="1"/>
</dbReference>
<evidence type="ECO:0000259" key="5">
    <source>
        <dbReference type="Pfam" id="PF10145"/>
    </source>
</evidence>
<feature type="transmembrane region" description="Helical" evidence="4">
    <location>
        <begin position="590"/>
        <end position="618"/>
    </location>
</feature>
<dbReference type="InterPro" id="IPR010090">
    <property type="entry name" value="Phage_tape_meas"/>
</dbReference>
<reference evidence="6 7" key="1">
    <citation type="submission" date="2016-10" db="EMBL/GenBank/DDBJ databases">
        <authorList>
            <person name="de Groot N.N."/>
        </authorList>
    </citation>
    <scope>NUCLEOTIDE SEQUENCE [LARGE SCALE GENOMIC DNA]</scope>
    <source>
        <strain evidence="6 7">ATCC BAA-466</strain>
    </source>
</reference>
<dbReference type="AlphaFoldDB" id="A0A1G7P0Y2"/>
<dbReference type="PANTHER" id="PTHR37813">
    <property type="entry name" value="FELS-2 PROPHAGE PROTEIN"/>
    <property type="match status" value="1"/>
</dbReference>
<sequence>MAEKEVKVRYKVLNSEFNSGIKDINSGLTTLNKEFRLQKEEMRLTGSETDKLEASLCKLSQEYDLAKQKTELTAQAFEQAKQIMGENSKEAQSWGNKLLDAQRNEERLKNSITETTQALDKSKSAMSESAQESEHNKQAIADLQNEQVQLADESKKLNSELKLQQSSMSETATDAEKLEMAEKGLAQQSELVGKQVQNLEKQLELAKKEYGENSREVMQLETALNESKTAFNQVENEMRDIKSASGDAQDGMDKLNTTMKADLLMEFGDQLQNISEKLIEMGQQALEAFREVDAGMDIITTKTGATGKPLEEMKQQAKQIATEIPADFETIGNAVGEVNTQFGLTGDALKETSKDIIRYSEINGSHVTDTSIMAKQALEAYGLSADWLGDVLDSTTMVAQGTGQSVDDLMQKTIEGAPQIKALGLEFGEGVALMGQFEQAGVDSSQALSSLSKASVIYAKDGKTLQEGLKGTIDAIMNTSDETEALNIAQEVFGTKGAVRMVDAIKRGTFSMEELSKASEEAAGKVTDTYEDTLDPIKEFEMAQNALKLVMSDIGEEIGKVLAPILKSLAGLLQKVADWFSELSEPTKEFIVIIGIIVTVLGMLAPIIAVLIAAFSVFGSVITTIIAPIALVIGVIVGLGLVLKHLWETNDQFRENVINTWNAIKEFMEPIIQSISDFVMSIWGTLTSWWNENNELIKQTINTVWGWIKTFIFLIMDQVFNKVALVWGLIQGVTQTIWPIIQGIIQGALDFILGIVKATMQLINGDWRGAWETVKQTVSQAWERIKSGVSQGVEASKDFMINGFISAKDKVASIFSIIKDTITDKINGARDAVRNGINRIKSFFNFSWSLPRLKLPHFSVSGRFSLNPPRIPSFGISWYKDGGLMTGASPFGFDGNNFHVGGEAGPEAILPLTSKILGEIGAGIVKATNITNQEYEGNTVNVYADVSSDYDVYKMVDIIDVELGKKEVRINRGLGLV</sequence>
<keyword evidence="1" id="KW-1188">Viral release from host cell</keyword>
<name>A0A1G7P0Y2_9LACT</name>
<keyword evidence="4" id="KW-1133">Transmembrane helix</keyword>
<keyword evidence="4" id="KW-0472">Membrane</keyword>
<evidence type="ECO:0000256" key="2">
    <source>
        <dbReference type="SAM" id="Coils"/>
    </source>
</evidence>
<proteinExistence type="predicted"/>
<dbReference type="STRING" id="120956.SAMN05421791_10179"/>
<dbReference type="EMBL" id="FNCK01000001">
    <property type="protein sequence ID" value="SDF79767.1"/>
    <property type="molecule type" value="Genomic_DNA"/>
</dbReference>
<evidence type="ECO:0000256" key="1">
    <source>
        <dbReference type="ARBA" id="ARBA00022612"/>
    </source>
</evidence>